<keyword evidence="1" id="KW-1133">Transmembrane helix</keyword>
<accession>A0ABS6BGJ1</accession>
<sequence>MSDRIPLWRKLYAQVLIAIVVGVAVGALWPGAGVALKPLGDAFIALIRMMIGPVIFCTIVHGIGSMHDMAKVGRIGLKAMLWFELTSTFALVLGLIAAHLVHPGVGIDATMLANATSKAAVAGYVERAASDGVVAHLLAIIPTTFVDAFAKGDLLQVLLVSVLTGVALGRMGPTGGRIAKAVESVGDVLFRVIGLIVHLAPIGIFGAMAYTIGAFGVSSLARLGALVILFYATSAVFIFVVMGVLAQCLGFSIFKFLGYIREELLIVVGTASSEAALPNLMRKLEALGARDTTVGLVVPMGYSFNLCGTNIYMTLGILFLAQATGTHLTLTQELWILAISMLTSKGAAGVTGAGFVTLAATLQIVPDIPIASVSLLLGVDRFMSECRAVTNFVANGVVTLAVSRWEGELSPARLRAAFATHSEPGMTVPAE</sequence>
<feature type="transmembrane region" description="Helical" evidence="1">
    <location>
        <begin position="81"/>
        <end position="101"/>
    </location>
</feature>
<feature type="transmembrane region" description="Helical" evidence="1">
    <location>
        <begin position="12"/>
        <end position="30"/>
    </location>
</feature>
<reference evidence="2 3" key="1">
    <citation type="submission" date="2021-06" db="EMBL/GenBank/DDBJ databases">
        <title>Sphingomonas sp. XMGL2, whole genome shotgun sequencing project.</title>
        <authorList>
            <person name="Zhao G."/>
            <person name="Shen L."/>
        </authorList>
    </citation>
    <scope>NUCLEOTIDE SEQUENCE [LARGE SCALE GENOMIC DNA]</scope>
    <source>
        <strain evidence="2 3">XMGL2</strain>
    </source>
</reference>
<comment type="caution">
    <text evidence="2">The sequence shown here is derived from an EMBL/GenBank/DDBJ whole genome shotgun (WGS) entry which is preliminary data.</text>
</comment>
<feature type="transmembrane region" description="Helical" evidence="1">
    <location>
        <begin position="228"/>
        <end position="254"/>
    </location>
</feature>
<evidence type="ECO:0000313" key="2">
    <source>
        <dbReference type="EMBL" id="MBU3077413.1"/>
    </source>
</evidence>
<evidence type="ECO:0000256" key="1">
    <source>
        <dbReference type="SAM" id="Phobius"/>
    </source>
</evidence>
<feature type="transmembrane region" description="Helical" evidence="1">
    <location>
        <begin position="42"/>
        <end position="60"/>
    </location>
</feature>
<keyword evidence="1" id="KW-0812">Transmembrane</keyword>
<organism evidence="2 3">
    <name type="scientific">Sphingomonas quercus</name>
    <dbReference type="NCBI Taxonomy" id="2842451"/>
    <lineage>
        <taxon>Bacteria</taxon>
        <taxon>Pseudomonadati</taxon>
        <taxon>Pseudomonadota</taxon>
        <taxon>Alphaproteobacteria</taxon>
        <taxon>Sphingomonadales</taxon>
        <taxon>Sphingomonadaceae</taxon>
        <taxon>Sphingomonas</taxon>
    </lineage>
</organism>
<gene>
    <name evidence="2" type="primary">dctA</name>
    <name evidence="2" type="ORF">KOF26_05980</name>
</gene>
<proteinExistence type="predicted"/>
<dbReference type="RefSeq" id="WP_216321610.1">
    <property type="nucleotide sequence ID" value="NZ_JAHKRT010000002.1"/>
</dbReference>
<dbReference type="NCBIfam" id="NF002461">
    <property type="entry name" value="PRK01663.1"/>
    <property type="match status" value="1"/>
</dbReference>
<evidence type="ECO:0000313" key="3">
    <source>
        <dbReference type="Proteomes" id="UP000776276"/>
    </source>
</evidence>
<dbReference type="PANTHER" id="PTHR42865:SF1">
    <property type="entry name" value="AEROBIC C4-DICARBOXYLATE TRANSPORT PROTEIN"/>
    <property type="match status" value="1"/>
</dbReference>
<name>A0ABS6BGJ1_9SPHN</name>
<dbReference type="PROSITE" id="PS00713">
    <property type="entry name" value="NA_DICARBOXYL_SYMP_1"/>
    <property type="match status" value="1"/>
</dbReference>
<dbReference type="InterPro" id="IPR001991">
    <property type="entry name" value="Na-dicarboxylate_symporter"/>
</dbReference>
<keyword evidence="1" id="KW-0472">Membrane</keyword>
<feature type="transmembrane region" description="Helical" evidence="1">
    <location>
        <begin position="154"/>
        <end position="171"/>
    </location>
</feature>
<dbReference type="EMBL" id="JAHKRT010000002">
    <property type="protein sequence ID" value="MBU3077413.1"/>
    <property type="molecule type" value="Genomic_DNA"/>
</dbReference>
<protein>
    <submittedName>
        <fullName evidence="2">C4-dicarboxylate transporter DctA</fullName>
    </submittedName>
</protein>
<dbReference type="PANTHER" id="PTHR42865">
    <property type="entry name" value="PROTON/GLUTAMATE-ASPARTATE SYMPORTER"/>
    <property type="match status" value="1"/>
</dbReference>
<dbReference type="Pfam" id="PF00375">
    <property type="entry name" value="SDF"/>
    <property type="match status" value="1"/>
</dbReference>
<dbReference type="Proteomes" id="UP000776276">
    <property type="component" value="Unassembled WGS sequence"/>
</dbReference>
<dbReference type="InterPro" id="IPR018107">
    <property type="entry name" value="Na-dicarboxylate_symporter_CS"/>
</dbReference>
<feature type="transmembrane region" description="Helical" evidence="1">
    <location>
        <begin position="192"/>
        <end position="216"/>
    </location>
</feature>
<keyword evidence="3" id="KW-1185">Reference proteome</keyword>